<evidence type="ECO:0000256" key="7">
    <source>
        <dbReference type="ARBA" id="ARBA00023163"/>
    </source>
</evidence>
<dbReference type="SUPFAM" id="SSF55257">
    <property type="entry name" value="RBP11-like subunits of RNA polymerase"/>
    <property type="match status" value="1"/>
</dbReference>
<sequence>MQGSVTEFLKPRFVDIEQFNATHAKVTLEPLERGFGHTLGNALRRILMSSMPGCAVTEVEIEGVLHEYSTKEGVQEDVLEILLNLKGLAIAISEGRDEVFITLNKSGLGPVFASDISHDTDVSIVNPEHVICHLTHENSQISMKIKVERGRGYVPASARIHSEEERPIGRLLVDATYSPVDKIAYSVEAARVEQRTDLDKLVIDMETNGTLEPEEAIRRAATILAEQLDAFVDLRDLRVPEEKEEKPEFDPILLRPVDDLELTVRSANCLKAETVHYIGDLVQRTEVELLKTPNLGKKSLTEIKDVLASRGLSLGMRLENWPPASIAED</sequence>
<dbReference type="Gene3D" id="1.10.150.20">
    <property type="entry name" value="5' to 3' exonuclease, C-terminal subdomain"/>
    <property type="match status" value="1"/>
</dbReference>
<dbReference type="GO" id="GO:0046983">
    <property type="term" value="F:protein dimerization activity"/>
    <property type="evidence" value="ECO:0007669"/>
    <property type="project" value="InterPro"/>
</dbReference>
<dbReference type="GO" id="GO:0003677">
    <property type="term" value="F:DNA binding"/>
    <property type="evidence" value="ECO:0007669"/>
    <property type="project" value="UniProtKB-UniRule"/>
</dbReference>
<evidence type="ECO:0000256" key="8">
    <source>
        <dbReference type="ARBA" id="ARBA00032524"/>
    </source>
</evidence>
<evidence type="ECO:0000256" key="3">
    <source>
        <dbReference type="ARBA" id="ARBA00015972"/>
    </source>
</evidence>
<dbReference type="GO" id="GO:0003899">
    <property type="term" value="F:DNA-directed RNA polymerase activity"/>
    <property type="evidence" value="ECO:0007669"/>
    <property type="project" value="UniProtKB-UniRule"/>
</dbReference>
<dbReference type="Proteomes" id="UP000053688">
    <property type="component" value="Unassembled WGS sequence"/>
</dbReference>
<evidence type="ECO:0000256" key="2">
    <source>
        <dbReference type="ARBA" id="ARBA00012418"/>
    </source>
</evidence>
<dbReference type="GO" id="GO:0006351">
    <property type="term" value="P:DNA-templated transcription"/>
    <property type="evidence" value="ECO:0007669"/>
    <property type="project" value="UniProtKB-UniRule"/>
</dbReference>
<comment type="function">
    <text evidence="11">DNA-dependent RNA polymerase catalyzes the transcription of DNA into RNA using the four ribonucleoside triphosphates as substrates.</text>
</comment>
<dbReference type="SMART" id="SM00662">
    <property type="entry name" value="RPOLD"/>
    <property type="match status" value="1"/>
</dbReference>
<dbReference type="CDD" id="cd06928">
    <property type="entry name" value="RNAP_alpha_NTD"/>
    <property type="match status" value="1"/>
</dbReference>
<keyword evidence="4 11" id="KW-0240">DNA-directed RNA polymerase</keyword>
<protein>
    <recommendedName>
        <fullName evidence="3 11">DNA-directed RNA polymerase subunit alpha</fullName>
        <shortName evidence="11">RNAP subunit alpha</shortName>
        <ecNumber evidence="2 11">2.7.7.6</ecNumber>
    </recommendedName>
    <alternativeName>
        <fullName evidence="9 11">RNA polymerase subunit alpha</fullName>
    </alternativeName>
    <alternativeName>
        <fullName evidence="8 11">Transcriptase subunit alpha</fullName>
    </alternativeName>
</protein>
<feature type="region of interest" description="Alpha C-terminal domain (alpha-CTD)" evidence="11">
    <location>
        <begin position="249"/>
        <end position="329"/>
    </location>
</feature>
<comment type="caution">
    <text evidence="13">The sequence shown here is derived from an EMBL/GenBank/DDBJ whole genome shotgun (WGS) entry which is preliminary data.</text>
</comment>
<comment type="subunit">
    <text evidence="11">Homodimer. The RNAP catalytic core consists of 2 alpha, 1 beta, 1 beta' and 1 omega subunit. When a sigma factor is associated with the core the holoenzyme is formed, which can initiate transcription.</text>
</comment>
<dbReference type="FunFam" id="2.170.120.12:FF:000001">
    <property type="entry name" value="DNA-directed RNA polymerase subunit alpha"/>
    <property type="match status" value="1"/>
</dbReference>
<dbReference type="RefSeq" id="WP_016503869.1">
    <property type="nucleotide sequence ID" value="NZ_AMSD01000002.1"/>
</dbReference>
<dbReference type="InterPro" id="IPR011260">
    <property type="entry name" value="RNAP_asu_C"/>
</dbReference>
<evidence type="ECO:0000256" key="6">
    <source>
        <dbReference type="ARBA" id="ARBA00022695"/>
    </source>
</evidence>
<dbReference type="InterPro" id="IPR036643">
    <property type="entry name" value="RNApol_insert_sf"/>
</dbReference>
<gene>
    <name evidence="11 13" type="primary">rpoA</name>
    <name evidence="13" type="ORF">O1U_0536</name>
</gene>
<dbReference type="NCBIfam" id="NF003519">
    <property type="entry name" value="PRK05182.2-5"/>
    <property type="match status" value="1"/>
</dbReference>
<dbReference type="EMBL" id="AMSD01000002">
    <property type="protein sequence ID" value="EPE37237.1"/>
    <property type="molecule type" value="Genomic_DNA"/>
</dbReference>
<evidence type="ECO:0000256" key="9">
    <source>
        <dbReference type="ARBA" id="ARBA00033070"/>
    </source>
</evidence>
<accession>S3DFQ3</accession>
<dbReference type="AlphaFoldDB" id="S3DFQ3"/>
<dbReference type="SUPFAM" id="SSF56553">
    <property type="entry name" value="Insert subdomain of RNA polymerase alpha subunit"/>
    <property type="match status" value="1"/>
</dbReference>
<keyword evidence="5 11" id="KW-0808">Transferase</keyword>
<organism evidence="13 14">
    <name type="scientific">Candidatus Photodesmus katoptron Akat1</name>
    <dbReference type="NCBI Taxonomy" id="1236703"/>
    <lineage>
        <taxon>Bacteria</taxon>
        <taxon>Pseudomonadati</taxon>
        <taxon>Pseudomonadota</taxon>
        <taxon>Gammaproteobacteria</taxon>
        <taxon>Vibrionales</taxon>
        <taxon>Vibrionaceae</taxon>
        <taxon>Candidatus Photodesmus</taxon>
    </lineage>
</organism>
<dbReference type="InterPro" id="IPR036603">
    <property type="entry name" value="RBP11-like"/>
</dbReference>
<feature type="region of interest" description="Alpha N-terminal domain (alpha-NTD)" evidence="11">
    <location>
        <begin position="1"/>
        <end position="235"/>
    </location>
</feature>
<comment type="domain">
    <text evidence="11">The N-terminal domain is essential for RNAP assembly and basal transcription, whereas the C-terminal domain is involved in interaction with transcriptional regulators and with upstream promoter elements.</text>
</comment>
<dbReference type="GO" id="GO:0000428">
    <property type="term" value="C:DNA-directed RNA polymerase complex"/>
    <property type="evidence" value="ECO:0007669"/>
    <property type="project" value="UniProtKB-KW"/>
</dbReference>
<dbReference type="GO" id="GO:0005737">
    <property type="term" value="C:cytoplasm"/>
    <property type="evidence" value="ECO:0007669"/>
    <property type="project" value="UniProtKB-ARBA"/>
</dbReference>
<dbReference type="eggNOG" id="COG0202">
    <property type="taxonomic scope" value="Bacteria"/>
</dbReference>
<evidence type="ECO:0000256" key="11">
    <source>
        <dbReference type="HAMAP-Rule" id="MF_00059"/>
    </source>
</evidence>
<dbReference type="Gene3D" id="3.30.1360.10">
    <property type="entry name" value="RNA polymerase, RBP11-like subunit"/>
    <property type="match status" value="1"/>
</dbReference>
<dbReference type="InterPro" id="IPR011263">
    <property type="entry name" value="DNA-dir_RNA_pol_RpoA/D/Rpb3"/>
</dbReference>
<evidence type="ECO:0000256" key="4">
    <source>
        <dbReference type="ARBA" id="ARBA00022478"/>
    </source>
</evidence>
<feature type="domain" description="DNA-directed RNA polymerase RpoA/D/Rpb3-type" evidence="12">
    <location>
        <begin position="23"/>
        <end position="234"/>
    </location>
</feature>
<evidence type="ECO:0000313" key="13">
    <source>
        <dbReference type="EMBL" id="EPE37237.1"/>
    </source>
</evidence>
<dbReference type="SUPFAM" id="SSF47789">
    <property type="entry name" value="C-terminal domain of RNA polymerase alpha subunit"/>
    <property type="match status" value="1"/>
</dbReference>
<evidence type="ECO:0000256" key="10">
    <source>
        <dbReference type="ARBA" id="ARBA00048552"/>
    </source>
</evidence>
<evidence type="ECO:0000259" key="12">
    <source>
        <dbReference type="SMART" id="SM00662"/>
    </source>
</evidence>
<dbReference type="STRING" id="28176.CF66_7048"/>
<dbReference type="InterPro" id="IPR011262">
    <property type="entry name" value="DNA-dir_RNA_pol_insert"/>
</dbReference>
<comment type="similarity">
    <text evidence="1 11">Belongs to the RNA polymerase alpha chain family.</text>
</comment>
<dbReference type="NCBIfam" id="TIGR02027">
    <property type="entry name" value="rpoA"/>
    <property type="match status" value="1"/>
</dbReference>
<dbReference type="Gene3D" id="2.170.120.12">
    <property type="entry name" value="DNA-directed RNA polymerase, insert domain"/>
    <property type="match status" value="1"/>
</dbReference>
<dbReference type="Pfam" id="PF01000">
    <property type="entry name" value="RNA_pol_A_bac"/>
    <property type="match status" value="1"/>
</dbReference>
<keyword evidence="7 11" id="KW-0804">Transcription</keyword>
<dbReference type="PATRIC" id="fig|1236703.3.peg.540"/>
<proteinExistence type="inferred from homology"/>
<comment type="catalytic activity">
    <reaction evidence="10 11">
        <text>RNA(n) + a ribonucleoside 5'-triphosphate = RNA(n+1) + diphosphate</text>
        <dbReference type="Rhea" id="RHEA:21248"/>
        <dbReference type="Rhea" id="RHEA-COMP:14527"/>
        <dbReference type="Rhea" id="RHEA-COMP:17342"/>
        <dbReference type="ChEBI" id="CHEBI:33019"/>
        <dbReference type="ChEBI" id="CHEBI:61557"/>
        <dbReference type="ChEBI" id="CHEBI:140395"/>
        <dbReference type="EC" id="2.7.7.6"/>
    </reaction>
</comment>
<evidence type="ECO:0000313" key="14">
    <source>
        <dbReference type="Proteomes" id="UP000053688"/>
    </source>
</evidence>
<evidence type="ECO:0000256" key="1">
    <source>
        <dbReference type="ARBA" id="ARBA00007123"/>
    </source>
</evidence>
<keyword evidence="6 11" id="KW-0548">Nucleotidyltransferase</keyword>
<dbReference type="InterPro" id="IPR011773">
    <property type="entry name" value="DNA-dir_RpoA"/>
</dbReference>
<name>S3DFQ3_9GAMM</name>
<dbReference type="HAMAP" id="MF_00059">
    <property type="entry name" value="RNApol_bact_RpoA"/>
    <property type="match status" value="1"/>
</dbReference>
<dbReference type="EC" id="2.7.7.6" evidence="2 11"/>
<dbReference type="NCBIfam" id="NF003513">
    <property type="entry name" value="PRK05182.1-2"/>
    <property type="match status" value="1"/>
</dbReference>
<keyword evidence="14" id="KW-1185">Reference proteome</keyword>
<dbReference type="Pfam" id="PF03118">
    <property type="entry name" value="RNA_pol_A_CTD"/>
    <property type="match status" value="1"/>
</dbReference>
<dbReference type="Pfam" id="PF01193">
    <property type="entry name" value="RNA_pol_L"/>
    <property type="match status" value="1"/>
</dbReference>
<evidence type="ECO:0000256" key="5">
    <source>
        <dbReference type="ARBA" id="ARBA00022679"/>
    </source>
</evidence>
<reference evidence="13 14" key="1">
    <citation type="journal article" date="2014" name="Environ. Microbiol.">
        <title>Genomic signatures of obligate host dependence in the luminous bacterial symbiont of a vertebrate.</title>
        <authorList>
            <person name="Hendry T.A."/>
            <person name="de Wet J.R."/>
            <person name="Dunlap P.V."/>
        </authorList>
    </citation>
    <scope>NUCLEOTIDE SEQUENCE [LARGE SCALE GENOMIC DNA]</scope>
    <source>
        <strain evidence="13 14">Akat1</strain>
    </source>
</reference>
<dbReference type="FunFam" id="1.10.150.20:FF:000001">
    <property type="entry name" value="DNA-directed RNA polymerase subunit alpha"/>
    <property type="match status" value="1"/>
</dbReference>